<dbReference type="Gene3D" id="3.30.565.10">
    <property type="entry name" value="Histidine kinase-like ATPase, C-terminal domain"/>
    <property type="match status" value="1"/>
</dbReference>
<comment type="catalytic activity">
    <reaction evidence="1">
        <text>ATP + protein L-histidine = ADP + protein N-phospho-L-histidine.</text>
        <dbReference type="EC" id="2.7.13.3"/>
    </reaction>
</comment>
<dbReference type="InterPro" id="IPR003661">
    <property type="entry name" value="HisK_dim/P_dom"/>
</dbReference>
<dbReference type="Gene3D" id="1.10.287.130">
    <property type="match status" value="1"/>
</dbReference>
<comment type="caution">
    <text evidence="7">The sequence shown here is derived from an EMBL/GenBank/DDBJ whole genome shotgun (WGS) entry which is preliminary data.</text>
</comment>
<dbReference type="SUPFAM" id="SSF47384">
    <property type="entry name" value="Homodimeric domain of signal transducing histidine kinase"/>
    <property type="match status" value="1"/>
</dbReference>
<dbReference type="InterPro" id="IPR050736">
    <property type="entry name" value="Sensor_HK_Regulatory"/>
</dbReference>
<dbReference type="InterPro" id="IPR036097">
    <property type="entry name" value="HisK_dim/P_sf"/>
</dbReference>
<evidence type="ECO:0000256" key="1">
    <source>
        <dbReference type="ARBA" id="ARBA00000085"/>
    </source>
</evidence>
<dbReference type="CDD" id="cd00082">
    <property type="entry name" value="HisKA"/>
    <property type="match status" value="1"/>
</dbReference>
<dbReference type="InterPro" id="IPR036890">
    <property type="entry name" value="HATPase_C_sf"/>
</dbReference>
<keyword evidence="4 7" id="KW-0418">Kinase</keyword>
<accession>A6P061</accession>
<evidence type="ECO:0000313" key="7">
    <source>
        <dbReference type="EMBL" id="EDM98211.1"/>
    </source>
</evidence>
<name>A6P061_9FIRM</name>
<organism evidence="7 8">
    <name type="scientific">Pseudoflavonifractor capillosus ATCC 29799</name>
    <dbReference type="NCBI Taxonomy" id="411467"/>
    <lineage>
        <taxon>Bacteria</taxon>
        <taxon>Bacillati</taxon>
        <taxon>Bacillota</taxon>
        <taxon>Clostridia</taxon>
        <taxon>Eubacteriales</taxon>
        <taxon>Oscillospiraceae</taxon>
        <taxon>Pseudoflavonifractor</taxon>
    </lineage>
</organism>
<dbReference type="CDD" id="cd00075">
    <property type="entry name" value="HATPase"/>
    <property type="match status" value="1"/>
</dbReference>
<dbReference type="GO" id="GO:0000155">
    <property type="term" value="F:phosphorelay sensor kinase activity"/>
    <property type="evidence" value="ECO:0007669"/>
    <property type="project" value="InterPro"/>
</dbReference>
<dbReference type="SMART" id="SM00388">
    <property type="entry name" value="HisKA"/>
    <property type="match status" value="1"/>
</dbReference>
<evidence type="ECO:0000256" key="3">
    <source>
        <dbReference type="ARBA" id="ARBA00022679"/>
    </source>
</evidence>
<dbReference type="EC" id="2.7.13.3" evidence="2"/>
<dbReference type="Proteomes" id="UP000003639">
    <property type="component" value="Unassembled WGS sequence"/>
</dbReference>
<dbReference type="PANTHER" id="PTHR43711:SF1">
    <property type="entry name" value="HISTIDINE KINASE 1"/>
    <property type="match status" value="1"/>
</dbReference>
<keyword evidence="3" id="KW-0808">Transferase</keyword>
<dbReference type="PRINTS" id="PR01780">
    <property type="entry name" value="LANTIREGPROT"/>
</dbReference>
<reference evidence="7 8" key="2">
    <citation type="submission" date="2007-06" db="EMBL/GenBank/DDBJ databases">
        <title>Draft genome sequence of Pseudoflavonifractor capillosus ATCC 29799.</title>
        <authorList>
            <person name="Sudarsanam P."/>
            <person name="Ley R."/>
            <person name="Guruge J."/>
            <person name="Turnbaugh P.J."/>
            <person name="Mahowald M."/>
            <person name="Liep D."/>
            <person name="Gordon J."/>
        </authorList>
    </citation>
    <scope>NUCLEOTIDE SEQUENCE [LARGE SCALE GENOMIC DNA]</scope>
    <source>
        <strain evidence="7 8">ATCC 29799</strain>
    </source>
</reference>
<dbReference type="InterPro" id="IPR003594">
    <property type="entry name" value="HATPase_dom"/>
</dbReference>
<proteinExistence type="predicted"/>
<dbReference type="STRING" id="411467.BACCAP_03869"/>
<evidence type="ECO:0000256" key="2">
    <source>
        <dbReference type="ARBA" id="ARBA00012438"/>
    </source>
</evidence>
<dbReference type="GO" id="GO:0016020">
    <property type="term" value="C:membrane"/>
    <property type="evidence" value="ECO:0007669"/>
    <property type="project" value="InterPro"/>
</dbReference>
<keyword evidence="5" id="KW-0902">Two-component regulatory system</keyword>
<feature type="domain" description="Histidine kinase" evidence="6">
    <location>
        <begin position="114"/>
        <end position="313"/>
    </location>
</feature>
<evidence type="ECO:0000313" key="8">
    <source>
        <dbReference type="Proteomes" id="UP000003639"/>
    </source>
</evidence>
<dbReference type="PROSITE" id="PS50109">
    <property type="entry name" value="HIS_KIN"/>
    <property type="match status" value="1"/>
</dbReference>
<dbReference type="AlphaFoldDB" id="A6P061"/>
<dbReference type="SUPFAM" id="SSF55874">
    <property type="entry name" value="ATPase domain of HSP90 chaperone/DNA topoisomerase II/histidine kinase"/>
    <property type="match status" value="1"/>
</dbReference>
<protein>
    <recommendedName>
        <fullName evidence="2">histidine kinase</fullName>
        <ecNumber evidence="2">2.7.13.3</ecNumber>
    </recommendedName>
</protein>
<dbReference type="InterPro" id="IPR008358">
    <property type="entry name" value="Sig_transdc_His_kin/Pase_MprB"/>
</dbReference>
<keyword evidence="8" id="KW-1185">Reference proteome</keyword>
<dbReference type="PANTHER" id="PTHR43711">
    <property type="entry name" value="TWO-COMPONENT HISTIDINE KINASE"/>
    <property type="match status" value="1"/>
</dbReference>
<evidence type="ECO:0000259" key="6">
    <source>
        <dbReference type="PROSITE" id="PS50109"/>
    </source>
</evidence>
<dbReference type="InterPro" id="IPR005467">
    <property type="entry name" value="His_kinase_dom"/>
</dbReference>
<gene>
    <name evidence="7" type="ORF">BACCAP_03869</name>
</gene>
<dbReference type="EMBL" id="AAXG02000041">
    <property type="protein sequence ID" value="EDM98211.1"/>
    <property type="molecule type" value="Genomic_DNA"/>
</dbReference>
<dbReference type="Pfam" id="PF00512">
    <property type="entry name" value="HisKA"/>
    <property type="match status" value="1"/>
</dbReference>
<sequence length="328" mass="35786">MFLRRLCRIISGHLSTKEKGAGKMPLLILALSVLGALCVGLGIRVYAVERALRSAAGQLREREETGSGVRIRMAAPNSSAEELVAAVNGLLELRQKEEADYRRREQALRQQIANVSHDLRTPLTSIIGYLQLLEGDTLSQAEREEYLNIIEGRARALQSLIGSFYDLSRLDGGEYPIARERVDLYAILSELVAGFYNDLTASGLDVSVELAEGLPHVWGDAAAVLRVFTNLIRNALEHGVGTLSIKLYRAGDTVVSAFANGAGGLTQEDVPHVFDRSFTSDKNRTSHNAGLGLAIVKALAEQMGCRTQAALEGPEFVIRVFWKIAGER</sequence>
<dbReference type="eggNOG" id="COG2205">
    <property type="taxonomic scope" value="Bacteria"/>
</dbReference>
<dbReference type="Pfam" id="PF02518">
    <property type="entry name" value="HATPase_c"/>
    <property type="match status" value="1"/>
</dbReference>
<reference evidence="7 8" key="1">
    <citation type="submission" date="2007-04" db="EMBL/GenBank/DDBJ databases">
        <authorList>
            <person name="Fulton L."/>
            <person name="Clifton S."/>
            <person name="Fulton B."/>
            <person name="Xu J."/>
            <person name="Minx P."/>
            <person name="Pepin K.H."/>
            <person name="Johnson M."/>
            <person name="Thiruvilangam P."/>
            <person name="Bhonagiri V."/>
            <person name="Nash W.E."/>
            <person name="Mardis E.R."/>
            <person name="Wilson R.K."/>
        </authorList>
    </citation>
    <scope>NUCLEOTIDE SEQUENCE [LARGE SCALE GENOMIC DNA]</scope>
    <source>
        <strain evidence="7 8">ATCC 29799</strain>
    </source>
</reference>
<dbReference type="SMART" id="SM00387">
    <property type="entry name" value="HATPase_c"/>
    <property type="match status" value="1"/>
</dbReference>
<evidence type="ECO:0000256" key="4">
    <source>
        <dbReference type="ARBA" id="ARBA00022777"/>
    </source>
</evidence>
<evidence type="ECO:0000256" key="5">
    <source>
        <dbReference type="ARBA" id="ARBA00023012"/>
    </source>
</evidence>